<sequence>MAGHRLIMSNYKELLHCNNEGGIILAPLKWKIIGILIAVFGFLIGFQNPANAAPLDFGTTRIYGARQIDTAIKVSQAGWQHADTVLLANCDNFPDALVAAPLSHQLDAPILLTPVQGVDPYVMQEIKRLGAKKVILLGGVKALSNQVETDLENAGFPAPERIWGQDQFETAQKVAERVGSKGQVILANGDQFPDALAISAYAGETETPILLTEAKTMPDSTKQELDKLQQNGDLNTIVVGGEAVISSSTLTDLKNVQRIAGNDRYETAADVYDFAQNDLPATTTYVVTGENFPDALAAGALAAKQRAEIVMTQKTTLPGPTYSVLSRPTESPYSMVIVGGTAVISDQVTGMLEGTIQPPSLLAGVTIVVDPGHGGPDTGAIGPAGTYEKNNTLAVGLDLENDLRSAGARVIMTRTTDVSPATGTYSELSDLQARTKIANDAQADMFICLHNDSFSNPSASGTTTYYSSASPVADQSLTLAKNIQSELVAAINLNDRGVKDAPFYVIKNTKMPAVLIEIGFISNPDEEKLLGSPGFQNKAAMGIYDGILKYKGY</sequence>
<dbReference type="SMART" id="SM00646">
    <property type="entry name" value="Ami_3"/>
    <property type="match status" value="1"/>
</dbReference>
<feature type="domain" description="MurNAc-LAA" evidence="2">
    <location>
        <begin position="435"/>
        <end position="548"/>
    </location>
</feature>
<evidence type="ECO:0000313" key="3">
    <source>
        <dbReference type="EMBL" id="AFM43269.1"/>
    </source>
</evidence>
<dbReference type="Pfam" id="PF04122">
    <property type="entry name" value="CW_binding_2"/>
    <property type="match status" value="3"/>
</dbReference>
<name>I4DBU5_DESAJ</name>
<organism evidence="3 4">
    <name type="scientific">Desulfosporosinus acidiphilus (strain DSM 22704 / JCM 16185 / SJ4)</name>
    <dbReference type="NCBI Taxonomy" id="646529"/>
    <lineage>
        <taxon>Bacteria</taxon>
        <taxon>Bacillati</taxon>
        <taxon>Bacillota</taxon>
        <taxon>Clostridia</taxon>
        <taxon>Eubacteriales</taxon>
        <taxon>Desulfitobacteriaceae</taxon>
        <taxon>Desulfosporosinus</taxon>
    </lineage>
</organism>
<proteinExistence type="predicted"/>
<protein>
    <submittedName>
        <fullName evidence="3">N-acetylmuramoyl-L-alanine amidase</fullName>
    </submittedName>
</protein>
<dbReference type="AlphaFoldDB" id="I4DBU5"/>
<dbReference type="SUPFAM" id="SSF53187">
    <property type="entry name" value="Zn-dependent exopeptidases"/>
    <property type="match status" value="1"/>
</dbReference>
<dbReference type="InterPro" id="IPR002508">
    <property type="entry name" value="MurNAc-LAA_cat"/>
</dbReference>
<dbReference type="HOGENOM" id="CLU_020116_0_0_9"/>
<dbReference type="Proteomes" id="UP000002892">
    <property type="component" value="Chromosome"/>
</dbReference>
<dbReference type="PANTHER" id="PTHR30032:SF1">
    <property type="entry name" value="N-ACETYLMURAMOYL-L-ALANINE AMIDASE LYTC"/>
    <property type="match status" value="1"/>
</dbReference>
<dbReference type="eggNOG" id="COG0860">
    <property type="taxonomic scope" value="Bacteria"/>
</dbReference>
<evidence type="ECO:0000313" key="4">
    <source>
        <dbReference type="Proteomes" id="UP000002892"/>
    </source>
</evidence>
<gene>
    <name evidence="3" type="ordered locus">Desaci_4426</name>
</gene>
<dbReference type="CDD" id="cd02696">
    <property type="entry name" value="MurNAc-LAA"/>
    <property type="match status" value="1"/>
</dbReference>
<dbReference type="PANTHER" id="PTHR30032">
    <property type="entry name" value="N-ACETYLMURAMOYL-L-ALANINE AMIDASE-RELATED"/>
    <property type="match status" value="1"/>
</dbReference>
<keyword evidence="4" id="KW-1185">Reference proteome</keyword>
<dbReference type="InterPro" id="IPR007253">
    <property type="entry name" value="Cell_wall-bd_2"/>
</dbReference>
<dbReference type="EMBL" id="CP003639">
    <property type="protein sequence ID" value="AFM43269.1"/>
    <property type="molecule type" value="Genomic_DNA"/>
</dbReference>
<dbReference type="STRING" id="646529.Desaci_4426"/>
<dbReference type="Gene3D" id="3.40.630.40">
    <property type="entry name" value="Zn-dependent exopeptidases"/>
    <property type="match status" value="1"/>
</dbReference>
<keyword evidence="1" id="KW-0812">Transmembrane</keyword>
<dbReference type="eggNOG" id="COG2247">
    <property type="taxonomic scope" value="Bacteria"/>
</dbReference>
<evidence type="ECO:0000259" key="2">
    <source>
        <dbReference type="SMART" id="SM00646"/>
    </source>
</evidence>
<evidence type="ECO:0000256" key="1">
    <source>
        <dbReference type="SAM" id="Phobius"/>
    </source>
</evidence>
<accession>I4DBU5</accession>
<dbReference type="InterPro" id="IPR051922">
    <property type="entry name" value="Bact_Sporulation_Assoc"/>
</dbReference>
<keyword evidence="1" id="KW-0472">Membrane</keyword>
<feature type="transmembrane region" description="Helical" evidence="1">
    <location>
        <begin position="21"/>
        <end position="46"/>
    </location>
</feature>
<dbReference type="Pfam" id="PF01520">
    <property type="entry name" value="Amidase_3"/>
    <property type="match status" value="1"/>
</dbReference>
<dbReference type="Gene3D" id="3.40.50.12090">
    <property type="match status" value="2"/>
</dbReference>
<keyword evidence="1" id="KW-1133">Transmembrane helix</keyword>
<dbReference type="KEGG" id="dai:Desaci_4426"/>
<dbReference type="GO" id="GO:0008745">
    <property type="term" value="F:N-acetylmuramoyl-L-alanine amidase activity"/>
    <property type="evidence" value="ECO:0007669"/>
    <property type="project" value="InterPro"/>
</dbReference>
<dbReference type="GO" id="GO:0009253">
    <property type="term" value="P:peptidoglycan catabolic process"/>
    <property type="evidence" value="ECO:0007669"/>
    <property type="project" value="InterPro"/>
</dbReference>
<reference evidence="3 4" key="1">
    <citation type="journal article" date="2012" name="J. Bacteriol.">
        <title>Complete genome sequences of Desulfosporosinus orientis DSM765T, Desulfosporosinus youngiae DSM17734T, Desulfosporosinus meridiei DSM13257T, and Desulfosporosinus acidiphilus DSM22704T.</title>
        <authorList>
            <person name="Pester M."/>
            <person name="Brambilla E."/>
            <person name="Alazard D."/>
            <person name="Rattei T."/>
            <person name="Weinmaier T."/>
            <person name="Han J."/>
            <person name="Lucas S."/>
            <person name="Lapidus A."/>
            <person name="Cheng J.F."/>
            <person name="Goodwin L."/>
            <person name="Pitluck S."/>
            <person name="Peters L."/>
            <person name="Ovchinnikova G."/>
            <person name="Teshima H."/>
            <person name="Detter J.C."/>
            <person name="Han C.S."/>
            <person name="Tapia R."/>
            <person name="Land M.L."/>
            <person name="Hauser L."/>
            <person name="Kyrpides N.C."/>
            <person name="Ivanova N.N."/>
            <person name="Pagani I."/>
            <person name="Huntmann M."/>
            <person name="Wei C.L."/>
            <person name="Davenport K.W."/>
            <person name="Daligault H."/>
            <person name="Chain P.S."/>
            <person name="Chen A."/>
            <person name="Mavromatis K."/>
            <person name="Markowitz V."/>
            <person name="Szeto E."/>
            <person name="Mikhailova N."/>
            <person name="Pati A."/>
            <person name="Wagner M."/>
            <person name="Woyke T."/>
            <person name="Ollivier B."/>
            <person name="Klenk H.P."/>
            <person name="Spring S."/>
            <person name="Loy A."/>
        </authorList>
    </citation>
    <scope>NUCLEOTIDE SEQUENCE [LARGE SCALE GENOMIC DNA]</scope>
    <source>
        <strain evidence="4">DSM 22704 / JCM 16185 / SJ4</strain>
    </source>
</reference>